<reference evidence="3" key="1">
    <citation type="journal article" date="2019" name="Int. J. Syst. Evol. Microbiol.">
        <title>The Global Catalogue of Microorganisms (GCM) 10K type strain sequencing project: providing services to taxonomists for standard genome sequencing and annotation.</title>
        <authorList>
            <consortium name="The Broad Institute Genomics Platform"/>
            <consortium name="The Broad Institute Genome Sequencing Center for Infectious Disease"/>
            <person name="Wu L."/>
            <person name="Ma J."/>
        </authorList>
    </citation>
    <scope>NUCLEOTIDE SEQUENCE [LARGE SCALE GENOMIC DNA]</scope>
    <source>
        <strain evidence="3">ICMP 257</strain>
    </source>
</reference>
<evidence type="ECO:0000259" key="1">
    <source>
        <dbReference type="Pfam" id="PF03756"/>
    </source>
</evidence>
<comment type="caution">
    <text evidence="2">The sequence shown here is derived from an EMBL/GenBank/DDBJ whole genome shotgun (WGS) entry which is preliminary data.</text>
</comment>
<gene>
    <name evidence="2" type="ORF">ACFPL4_07240</name>
</gene>
<dbReference type="NCBIfam" id="NF041195">
    <property type="entry name" value="ScbA_BarX_GamBu"/>
    <property type="match status" value="1"/>
</dbReference>
<accession>A0ABV9V2N1</accession>
<evidence type="ECO:0000313" key="3">
    <source>
        <dbReference type="Proteomes" id="UP001595908"/>
    </source>
</evidence>
<dbReference type="Proteomes" id="UP001595908">
    <property type="component" value="Unassembled WGS sequence"/>
</dbReference>
<evidence type="ECO:0000313" key="2">
    <source>
        <dbReference type="EMBL" id="MFC4978160.1"/>
    </source>
</evidence>
<sequence length="288" mass="32446">MQWAHRERPQDVVPTHWKRLSEHRFLVEGNWPEEHPFFAPVGGYHDPLLLVESMRQSTILLGHAAYDVPLDTHYLMHSLDFTCRPQHLLVGRKPDVEIEVGFDELTYRGHMLSGMRATVTVGRDGREAGTGVSRINLISARAYRRVRGAFTQQPLPRQYAPDVPAQLVGRLRSEDVLLLPTGIWGHWILKIDTGHRTLYQGPKDHVPGMVLIEAARQAAHATIGPSAFVPWTGDNTFHRYAEFSRPLLMEVTDVSLSGADWTMKVTGHQDGQAVFTSVFSAGQPRRPV</sequence>
<dbReference type="InterPro" id="IPR005509">
    <property type="entry name" value="AfsA_hotdog_dom"/>
</dbReference>
<name>A0ABV9V2N1_STRAZ</name>
<dbReference type="Pfam" id="PF03756">
    <property type="entry name" value="AfsA"/>
    <property type="match status" value="2"/>
</dbReference>
<feature type="domain" description="A-factor biosynthesis hotdog" evidence="1">
    <location>
        <begin position="167"/>
        <end position="250"/>
    </location>
</feature>
<protein>
    <submittedName>
        <fullName evidence="2">ScbA/BarX family gamma-butyrolactone biosynthesis protein</fullName>
    </submittedName>
</protein>
<dbReference type="RefSeq" id="WP_051710205.1">
    <property type="nucleotide sequence ID" value="NZ_JBHSJE010000002.1"/>
</dbReference>
<dbReference type="EMBL" id="JBHSJE010000002">
    <property type="protein sequence ID" value="MFC4978160.1"/>
    <property type="molecule type" value="Genomic_DNA"/>
</dbReference>
<proteinExistence type="predicted"/>
<keyword evidence="3" id="KW-1185">Reference proteome</keyword>
<dbReference type="InterPro" id="IPR047757">
    <property type="entry name" value="AfsA-like"/>
</dbReference>
<dbReference type="GeneID" id="31237555"/>
<organism evidence="2 3">
    <name type="scientific">Streptomyces atroolivaceus</name>
    <dbReference type="NCBI Taxonomy" id="66869"/>
    <lineage>
        <taxon>Bacteria</taxon>
        <taxon>Bacillati</taxon>
        <taxon>Actinomycetota</taxon>
        <taxon>Actinomycetes</taxon>
        <taxon>Kitasatosporales</taxon>
        <taxon>Streptomycetaceae</taxon>
        <taxon>Streptomyces</taxon>
    </lineage>
</organism>
<feature type="domain" description="A-factor biosynthesis hotdog" evidence="1">
    <location>
        <begin position="5"/>
        <end position="134"/>
    </location>
</feature>